<dbReference type="GO" id="GO:0019722">
    <property type="term" value="P:calcium-mediated signaling"/>
    <property type="evidence" value="ECO:0000318"/>
    <property type="project" value="GO_Central"/>
</dbReference>
<keyword evidence="3 5" id="KW-0732">Signal</keyword>
<comment type="caution">
    <text evidence="6">The sequence shown here is derived from an EMBL/GenBank/DDBJ whole genome shotgun (WGS) entry which is preliminary data.</text>
</comment>
<evidence type="ECO:0000256" key="5">
    <source>
        <dbReference type="SAM" id="SignalP"/>
    </source>
</evidence>
<dbReference type="OMA" id="GMDKNGY"/>
<dbReference type="InterPro" id="IPR008801">
    <property type="entry name" value="RALF"/>
</dbReference>
<feature type="chain" id="PRO_5005528328" evidence="5">
    <location>
        <begin position="29"/>
        <end position="117"/>
    </location>
</feature>
<feature type="signal peptide" evidence="5">
    <location>
        <begin position="1"/>
        <end position="28"/>
    </location>
</feature>
<dbReference type="Proteomes" id="UP000036987">
    <property type="component" value="Unassembled WGS sequence"/>
</dbReference>
<dbReference type="EMBL" id="LFYR01000585">
    <property type="protein sequence ID" value="KMZ73289.1"/>
    <property type="molecule type" value="Genomic_DNA"/>
</dbReference>
<keyword evidence="4" id="KW-1015">Disulfide bond</keyword>
<comment type="similarity">
    <text evidence="1">Belongs to the plant rapid alkalinization factor (RALF) family.</text>
</comment>
<keyword evidence="2" id="KW-0372">Hormone</keyword>
<protein>
    <submittedName>
        <fullName evidence="6">Rapid alkalinization factor 1</fullName>
    </submittedName>
</protein>
<dbReference type="PANTHER" id="PTHR33136:SF13">
    <property type="entry name" value="OS10G0328900 PROTEIN"/>
    <property type="match status" value="1"/>
</dbReference>
<accession>A0A0K9PWH2</accession>
<dbReference type="Pfam" id="PF05498">
    <property type="entry name" value="RALF"/>
    <property type="match status" value="1"/>
</dbReference>
<dbReference type="OrthoDB" id="1613518at2759"/>
<sequence length="117" mass="12632">MGGGRTRISLQILFGILLLVSLVFSASAGAVDHGFLTATAGWEAGGSIEDSISMDEFDMDSEISRRILATSRYIGYQALKRGSTPCSVKGASYYNCRPGAQRNPYRRGCSKIARCRS</sequence>
<evidence type="ECO:0000313" key="7">
    <source>
        <dbReference type="Proteomes" id="UP000036987"/>
    </source>
</evidence>
<dbReference type="SMR" id="A0A0K9PWH2"/>
<evidence type="ECO:0000256" key="1">
    <source>
        <dbReference type="ARBA" id="ARBA00009178"/>
    </source>
</evidence>
<gene>
    <name evidence="6" type="ORF">ZOSMA_14G00500</name>
</gene>
<dbReference type="PANTHER" id="PTHR33136">
    <property type="entry name" value="RAPID ALKALINIZATION FACTOR-LIKE"/>
    <property type="match status" value="1"/>
</dbReference>
<evidence type="ECO:0000313" key="6">
    <source>
        <dbReference type="EMBL" id="KMZ73289.1"/>
    </source>
</evidence>
<reference evidence="7" key="1">
    <citation type="journal article" date="2016" name="Nature">
        <title>The genome of the seagrass Zostera marina reveals angiosperm adaptation to the sea.</title>
        <authorList>
            <person name="Olsen J.L."/>
            <person name="Rouze P."/>
            <person name="Verhelst B."/>
            <person name="Lin Y.-C."/>
            <person name="Bayer T."/>
            <person name="Collen J."/>
            <person name="Dattolo E."/>
            <person name="De Paoli E."/>
            <person name="Dittami S."/>
            <person name="Maumus F."/>
            <person name="Michel G."/>
            <person name="Kersting A."/>
            <person name="Lauritano C."/>
            <person name="Lohaus R."/>
            <person name="Toepel M."/>
            <person name="Tonon T."/>
            <person name="Vanneste K."/>
            <person name="Amirebrahimi M."/>
            <person name="Brakel J."/>
            <person name="Bostroem C."/>
            <person name="Chovatia M."/>
            <person name="Grimwood J."/>
            <person name="Jenkins J.W."/>
            <person name="Jueterbock A."/>
            <person name="Mraz A."/>
            <person name="Stam W.T."/>
            <person name="Tice H."/>
            <person name="Bornberg-Bauer E."/>
            <person name="Green P.J."/>
            <person name="Pearson G.A."/>
            <person name="Procaccini G."/>
            <person name="Duarte C.M."/>
            <person name="Schmutz J."/>
            <person name="Reusch T.B.H."/>
            <person name="Van de Peer Y."/>
        </authorList>
    </citation>
    <scope>NUCLEOTIDE SEQUENCE [LARGE SCALE GENOMIC DNA]</scope>
    <source>
        <strain evidence="7">cv. Finnish</strain>
    </source>
</reference>
<dbReference type="GO" id="GO:0005179">
    <property type="term" value="F:hormone activity"/>
    <property type="evidence" value="ECO:0007669"/>
    <property type="project" value="UniProtKB-KW"/>
</dbReference>
<keyword evidence="7" id="KW-1185">Reference proteome</keyword>
<evidence type="ECO:0000256" key="2">
    <source>
        <dbReference type="ARBA" id="ARBA00022702"/>
    </source>
</evidence>
<name>A0A0K9PWH2_ZOSMR</name>
<dbReference type="AlphaFoldDB" id="A0A0K9PWH2"/>
<evidence type="ECO:0000256" key="4">
    <source>
        <dbReference type="ARBA" id="ARBA00023157"/>
    </source>
</evidence>
<dbReference type="STRING" id="29655.A0A0K9PWH2"/>
<evidence type="ECO:0000256" key="3">
    <source>
        <dbReference type="ARBA" id="ARBA00022729"/>
    </source>
</evidence>
<proteinExistence type="inferred from homology"/>
<organism evidence="6 7">
    <name type="scientific">Zostera marina</name>
    <name type="common">Eelgrass</name>
    <dbReference type="NCBI Taxonomy" id="29655"/>
    <lineage>
        <taxon>Eukaryota</taxon>
        <taxon>Viridiplantae</taxon>
        <taxon>Streptophyta</taxon>
        <taxon>Embryophyta</taxon>
        <taxon>Tracheophyta</taxon>
        <taxon>Spermatophyta</taxon>
        <taxon>Magnoliopsida</taxon>
        <taxon>Liliopsida</taxon>
        <taxon>Zosteraceae</taxon>
        <taxon>Zostera</taxon>
    </lineage>
</organism>